<dbReference type="EMBL" id="CP071091">
    <property type="protein sequence ID" value="QSQ14530.1"/>
    <property type="molecule type" value="Genomic_DNA"/>
</dbReference>
<evidence type="ECO:0008006" key="3">
    <source>
        <dbReference type="Google" id="ProtNLM"/>
    </source>
</evidence>
<protein>
    <recommendedName>
        <fullName evidence="3">Lipoprotein</fullName>
    </recommendedName>
</protein>
<proteinExistence type="predicted"/>
<gene>
    <name evidence="1" type="ORF">JY572_00060</name>
</gene>
<dbReference type="Proteomes" id="UP000663090">
    <property type="component" value="Chromosome"/>
</dbReference>
<dbReference type="RefSeq" id="WP_206716304.1">
    <property type="nucleotide sequence ID" value="NZ_CP071091.1"/>
</dbReference>
<accession>A0ABX7NA70</accession>
<evidence type="ECO:0000313" key="2">
    <source>
        <dbReference type="Proteomes" id="UP000663090"/>
    </source>
</evidence>
<sequence>MKRNSVVVALSLVLFACGQPEDSAAVEGVPTPEQAMLASTDPDTIRTMPTPEQVAAEMKGVDSGGQAYTSEEVEALAICPLEHVDPCPAIGYGTCAVRCCDGYLKKSFQVCGNCGAWATGICASHDTRKVIRWE</sequence>
<reference evidence="1 2" key="1">
    <citation type="submission" date="2021-02" db="EMBL/GenBank/DDBJ databases">
        <title>De Novo genome assembly of isolated myxobacteria.</title>
        <authorList>
            <person name="Stevens D.C."/>
        </authorList>
    </citation>
    <scope>NUCLEOTIDE SEQUENCE [LARGE SCALE GENOMIC DNA]</scope>
    <source>
        <strain evidence="1 2">SCHIC003</strain>
    </source>
</reference>
<organism evidence="1 2">
    <name type="scientific">Myxococcus landrumensis</name>
    <dbReference type="NCBI Taxonomy" id="2813577"/>
    <lineage>
        <taxon>Bacteria</taxon>
        <taxon>Pseudomonadati</taxon>
        <taxon>Myxococcota</taxon>
        <taxon>Myxococcia</taxon>
        <taxon>Myxococcales</taxon>
        <taxon>Cystobacterineae</taxon>
        <taxon>Myxococcaceae</taxon>
        <taxon>Myxococcus</taxon>
    </lineage>
</organism>
<dbReference type="PROSITE" id="PS51257">
    <property type="entry name" value="PROKAR_LIPOPROTEIN"/>
    <property type="match status" value="1"/>
</dbReference>
<keyword evidence="2" id="KW-1185">Reference proteome</keyword>
<name>A0ABX7NA70_9BACT</name>
<evidence type="ECO:0000313" key="1">
    <source>
        <dbReference type="EMBL" id="QSQ14530.1"/>
    </source>
</evidence>